<gene>
    <name evidence="3" type="ORF">Q4I29_006334</name>
    <name evidence="4" type="ORF">Q4I32_006394</name>
</gene>
<dbReference type="AlphaFoldDB" id="A0AAW3BGU7"/>
<evidence type="ECO:0000313" key="3">
    <source>
        <dbReference type="EMBL" id="KAL0498381.1"/>
    </source>
</evidence>
<accession>A0AAW3BGU7</accession>
<dbReference type="EMBL" id="JBAMZM010000033">
    <property type="protein sequence ID" value="KAL0498381.1"/>
    <property type="molecule type" value="Genomic_DNA"/>
</dbReference>
<sequence>MTARPGSFSLLFLFLFFSFWATPSTTVTMGLGLWQLKSSSVAKWETTLHTERPEGKLGAVPTDGTASASTPRIPVLMEAPGKRDVCQPAPAAASPHKKEGVDRCCPSLSRSMMFEDSGNPLWAPSTRASAGRDDLEHPSASRGLGAVSTATFSHFSFQHGSDAMSHPLKCSSSAHSSNTNPFSPQGSCGGGLDSSSITDVFNTANGVPSHTRSFCAPVDACQLSSNLQPSSCWGDNDPPLELNRSLSTCHKSSLQSSGLPSTLIPCRSSVRFLGNDEKDAKQPEMGSYEVSNHGDQDRLKEASPDASTSVSIPIAQPNHQCEPQSLIEENAGEDSGPAKKKTDPKLCSSVPTASSVSRETPSPWLSIEKAYSGASNHNDVFDDFSPFCFSNHSGRSSVFYGNRDGGEMQPVAALLPATSRTSQSLKSILLRPSANTSGVGGFSTPYFALNPPWPDTASPGPRRVSRRQQSESERFLSEQRPSFTSVLPRCPSGSTQHRLRRGEDSSSDDEHIIASVQWAVLHLQDSDRARDRCSRTSEQQEGGLSSIEIRARALRTAARMSNAIVSVHHTPTKVEVRNSMQSSVTYESGRAGA</sequence>
<feature type="signal peptide" evidence="2">
    <location>
        <begin position="1"/>
        <end position="26"/>
    </location>
</feature>
<feature type="region of interest" description="Disordered" evidence="1">
    <location>
        <begin position="450"/>
        <end position="508"/>
    </location>
</feature>
<dbReference type="Proteomes" id="UP001500493">
    <property type="component" value="Unassembled WGS sequence"/>
</dbReference>
<keyword evidence="5" id="KW-1185">Reference proteome</keyword>
<feature type="region of interest" description="Disordered" evidence="1">
    <location>
        <begin position="118"/>
        <end position="142"/>
    </location>
</feature>
<comment type="caution">
    <text evidence="4">The sequence shown here is derived from an EMBL/GenBank/DDBJ whole genome shotgun (WGS) entry which is preliminary data.</text>
</comment>
<dbReference type="Proteomes" id="UP001443563">
    <property type="component" value="Unassembled WGS sequence"/>
</dbReference>
<evidence type="ECO:0000256" key="2">
    <source>
        <dbReference type="SAM" id="SignalP"/>
    </source>
</evidence>
<proteinExistence type="predicted"/>
<feature type="region of interest" description="Disordered" evidence="1">
    <location>
        <begin position="170"/>
        <end position="190"/>
    </location>
</feature>
<feature type="compositionally biased region" description="Polar residues" evidence="1">
    <location>
        <begin position="170"/>
        <end position="186"/>
    </location>
</feature>
<feature type="compositionally biased region" description="Basic and acidic residues" evidence="1">
    <location>
        <begin position="292"/>
        <end position="303"/>
    </location>
</feature>
<feature type="compositionally biased region" description="Basic and acidic residues" evidence="1">
    <location>
        <begin position="130"/>
        <end position="139"/>
    </location>
</feature>
<evidence type="ECO:0000313" key="4">
    <source>
        <dbReference type="EMBL" id="KAL0520582.1"/>
    </source>
</evidence>
<evidence type="ECO:0000256" key="1">
    <source>
        <dbReference type="SAM" id="MobiDB-lite"/>
    </source>
</evidence>
<name>A0AAW3BGU7_9TRYP</name>
<feature type="compositionally biased region" description="Basic and acidic residues" evidence="1">
    <location>
        <begin position="468"/>
        <end position="477"/>
    </location>
</feature>
<feature type="compositionally biased region" description="Polar residues" evidence="1">
    <location>
        <begin position="305"/>
        <end position="323"/>
    </location>
</feature>
<reference evidence="4 5" key="1">
    <citation type="submission" date="2024-02" db="EMBL/GenBank/DDBJ databases">
        <title>FIRST GENOME SEQUENCES OF Leishmania (Viannia) shawi, Leishmania (Viannia) lindenbergi AND Leishmania (Viannia) utingensis.</title>
        <authorList>
            <person name="Resadore F."/>
            <person name="Custodio M.G.F."/>
            <person name="Boite M.C."/>
            <person name="Cupolillo E."/>
            <person name="Ferreira G.E.M."/>
        </authorList>
    </citation>
    <scope>NUCLEOTIDE SEQUENCE</scope>
    <source>
        <strain evidence="3 5">MCEB/BR/1984/M8408</strain>
        <strain evidence="4">MHOM/BR/2013/18 LTA MLF</strain>
    </source>
</reference>
<organism evidence="4 6">
    <name type="scientific">Leishmania shawi</name>
    <dbReference type="NCBI Taxonomy" id="5680"/>
    <lineage>
        <taxon>Eukaryota</taxon>
        <taxon>Discoba</taxon>
        <taxon>Euglenozoa</taxon>
        <taxon>Kinetoplastea</taxon>
        <taxon>Metakinetoplastina</taxon>
        <taxon>Trypanosomatida</taxon>
        <taxon>Trypanosomatidae</taxon>
        <taxon>Leishmaniinae</taxon>
        <taxon>Leishmania</taxon>
        <taxon>Leishmania guyanensis species complex</taxon>
    </lineage>
</organism>
<evidence type="ECO:0008006" key="7">
    <source>
        <dbReference type="Google" id="ProtNLM"/>
    </source>
</evidence>
<feature type="chain" id="PRO_5043710992" description="Proteophosphoglycan ppg4" evidence="2">
    <location>
        <begin position="27"/>
        <end position="593"/>
    </location>
</feature>
<protein>
    <recommendedName>
        <fullName evidence="7">Proteophosphoglycan ppg4</fullName>
    </recommendedName>
</protein>
<evidence type="ECO:0000313" key="5">
    <source>
        <dbReference type="Proteomes" id="UP001443563"/>
    </source>
</evidence>
<feature type="region of interest" description="Disordered" evidence="1">
    <location>
        <begin position="275"/>
        <end position="361"/>
    </location>
</feature>
<keyword evidence="2" id="KW-0732">Signal</keyword>
<dbReference type="EMBL" id="JBAMZJ010000033">
    <property type="protein sequence ID" value="KAL0520582.1"/>
    <property type="molecule type" value="Genomic_DNA"/>
</dbReference>
<feature type="compositionally biased region" description="Polar residues" evidence="1">
    <location>
        <begin position="349"/>
        <end position="360"/>
    </location>
</feature>
<evidence type="ECO:0000313" key="6">
    <source>
        <dbReference type="Proteomes" id="UP001500493"/>
    </source>
</evidence>